<reference evidence="2 3" key="1">
    <citation type="submission" date="2020-11" db="EMBL/GenBank/DDBJ databases">
        <title>Draft Genome Sequence and Secondary Metabolite Biosynthetic Potential of the Lysobacter niastensis Type strain DSM 18481.</title>
        <authorList>
            <person name="Turrini P."/>
            <person name="Artuso I."/>
            <person name="Tescari M."/>
            <person name="Lugli G.A."/>
            <person name="Frangipani E."/>
            <person name="Ventura M."/>
            <person name="Visca P."/>
        </authorList>
    </citation>
    <scope>NUCLEOTIDE SEQUENCE [LARGE SCALE GENOMIC DNA]</scope>
    <source>
        <strain evidence="2 3">DSM 18481</strain>
    </source>
</reference>
<protein>
    <submittedName>
        <fullName evidence="2">YdeI/OmpD-associated family protein</fullName>
    </submittedName>
</protein>
<organism evidence="2 3">
    <name type="scientific">Lysobacter niastensis</name>
    <dbReference type="NCBI Taxonomy" id="380629"/>
    <lineage>
        <taxon>Bacteria</taxon>
        <taxon>Pseudomonadati</taxon>
        <taxon>Pseudomonadota</taxon>
        <taxon>Gammaproteobacteria</taxon>
        <taxon>Lysobacterales</taxon>
        <taxon>Lysobacteraceae</taxon>
        <taxon>Lysobacter</taxon>
    </lineage>
</organism>
<feature type="domain" description="YdhG-like" evidence="1">
    <location>
        <begin position="20"/>
        <end position="111"/>
    </location>
</feature>
<dbReference type="EMBL" id="JADLZT010000006">
    <property type="protein sequence ID" value="MBF6024659.1"/>
    <property type="molecule type" value="Genomic_DNA"/>
</dbReference>
<gene>
    <name evidence="2" type="ORF">IU514_11525</name>
</gene>
<dbReference type="Proteomes" id="UP001429984">
    <property type="component" value="Unassembled WGS sequence"/>
</dbReference>
<dbReference type="SUPFAM" id="SSF159888">
    <property type="entry name" value="YdhG-like"/>
    <property type="match status" value="1"/>
</dbReference>
<dbReference type="Pfam" id="PF13376">
    <property type="entry name" value="OmdA"/>
    <property type="match status" value="1"/>
</dbReference>
<keyword evidence="3" id="KW-1185">Reference proteome</keyword>
<proteinExistence type="predicted"/>
<dbReference type="InterPro" id="IPR014922">
    <property type="entry name" value="YdhG-like"/>
</dbReference>
<dbReference type="Pfam" id="PF08818">
    <property type="entry name" value="DUF1801"/>
    <property type="match status" value="1"/>
</dbReference>
<evidence type="ECO:0000313" key="3">
    <source>
        <dbReference type="Proteomes" id="UP001429984"/>
    </source>
</evidence>
<dbReference type="Gene3D" id="3.90.1150.200">
    <property type="match status" value="1"/>
</dbReference>
<name>A0ABS0BCE2_9GAMM</name>
<accession>A0ABS0BCE2</accession>
<sequence length="202" mass="22299">MAEQDPRIDAYIAKAAEFARPILTHLRAAVHAACPEVVETLKWGAPSFTYRGKILCSMAAFKQHAAFGFWQGAQVVGGADAAGEGMGQFGRLTRISDLPGKRELTGYLRQAMQLIDSGATRTPANATKGPKPALEVPPDLAAALAKNAKANATFEGFAPSYRRDYIEWITEAKREDTRKRRLEQTVEWLAEGKPRNWKYMNC</sequence>
<comment type="caution">
    <text evidence="2">The sequence shown here is derived from an EMBL/GenBank/DDBJ whole genome shotgun (WGS) entry which is preliminary data.</text>
</comment>
<evidence type="ECO:0000259" key="1">
    <source>
        <dbReference type="Pfam" id="PF08818"/>
    </source>
</evidence>
<dbReference type="RefSeq" id="WP_194931266.1">
    <property type="nucleotide sequence ID" value="NZ_JADLZT010000006.1"/>
</dbReference>
<evidence type="ECO:0000313" key="2">
    <source>
        <dbReference type="EMBL" id="MBF6024659.1"/>
    </source>
</evidence>